<reference evidence="2 3" key="1">
    <citation type="submission" date="2014-12" db="EMBL/GenBank/DDBJ databases">
        <title>Draft genome sequence of Cohnella kolymensis strain B-2846.</title>
        <authorList>
            <person name="Karlyshev A.V."/>
            <person name="Kudryashova E.B."/>
        </authorList>
    </citation>
    <scope>NUCLEOTIDE SEQUENCE [LARGE SCALE GENOMIC DNA]</scope>
    <source>
        <strain evidence="2 3">VKM B-2846</strain>
    </source>
</reference>
<accession>A0ABR5A1T6</accession>
<evidence type="ECO:0000313" key="3">
    <source>
        <dbReference type="Proteomes" id="UP000054526"/>
    </source>
</evidence>
<evidence type="ECO:0000313" key="2">
    <source>
        <dbReference type="EMBL" id="KIL35019.1"/>
    </source>
</evidence>
<sequence>MLSAIGNAFSIMMMWIVRICVFVYFLYIFEQFSQLITMYNIHVKTAQSAVQASQLANESILLALTYIGKLLVVVAGIMVFESMYRNSRRAALRERLNQTSESNL</sequence>
<organism evidence="2 3">
    <name type="scientific">Cohnella kolymensis</name>
    <dbReference type="NCBI Taxonomy" id="1590652"/>
    <lineage>
        <taxon>Bacteria</taxon>
        <taxon>Bacillati</taxon>
        <taxon>Bacillota</taxon>
        <taxon>Bacilli</taxon>
        <taxon>Bacillales</taxon>
        <taxon>Paenibacillaceae</taxon>
        <taxon>Cohnella</taxon>
    </lineage>
</organism>
<dbReference type="EMBL" id="JXAL01000024">
    <property type="protein sequence ID" value="KIL35019.1"/>
    <property type="molecule type" value="Genomic_DNA"/>
</dbReference>
<protein>
    <submittedName>
        <fullName evidence="2">Uncharacterized protein</fullName>
    </submittedName>
</protein>
<keyword evidence="1" id="KW-0812">Transmembrane</keyword>
<proteinExistence type="predicted"/>
<comment type="caution">
    <text evidence="2">The sequence shown here is derived from an EMBL/GenBank/DDBJ whole genome shotgun (WGS) entry which is preliminary data.</text>
</comment>
<keyword evidence="1" id="KW-0472">Membrane</keyword>
<keyword evidence="1" id="KW-1133">Transmembrane helix</keyword>
<name>A0ABR5A1T6_9BACL</name>
<keyword evidence="3" id="KW-1185">Reference proteome</keyword>
<dbReference type="Proteomes" id="UP000054526">
    <property type="component" value="Unassembled WGS sequence"/>
</dbReference>
<feature type="transmembrane region" description="Helical" evidence="1">
    <location>
        <begin position="12"/>
        <end position="29"/>
    </location>
</feature>
<gene>
    <name evidence="2" type="ORF">SD71_15185</name>
</gene>
<evidence type="ECO:0000256" key="1">
    <source>
        <dbReference type="SAM" id="Phobius"/>
    </source>
</evidence>
<feature type="transmembrane region" description="Helical" evidence="1">
    <location>
        <begin position="60"/>
        <end position="80"/>
    </location>
</feature>